<feature type="region of interest" description="Disordered" evidence="1">
    <location>
        <begin position="189"/>
        <end position="216"/>
    </location>
</feature>
<dbReference type="VEuPathDB" id="FungiDB:AeMF1_012653"/>
<keyword evidence="2" id="KW-0812">Transmembrane</keyword>
<evidence type="ECO:0000313" key="3">
    <source>
        <dbReference type="EMBL" id="KAF0743579.1"/>
    </source>
</evidence>
<comment type="caution">
    <text evidence="3">The sequence shown here is derived from an EMBL/GenBank/DDBJ whole genome shotgun (WGS) entry which is preliminary data.</text>
</comment>
<dbReference type="AlphaFoldDB" id="A0A6G0XSK2"/>
<dbReference type="EMBL" id="VJMJ01000013">
    <property type="protein sequence ID" value="KAF0743579.1"/>
    <property type="molecule type" value="Genomic_DNA"/>
</dbReference>
<proteinExistence type="predicted"/>
<evidence type="ECO:0000313" key="4">
    <source>
        <dbReference type="Proteomes" id="UP000481153"/>
    </source>
</evidence>
<organism evidence="3 4">
    <name type="scientific">Aphanomyces euteiches</name>
    <dbReference type="NCBI Taxonomy" id="100861"/>
    <lineage>
        <taxon>Eukaryota</taxon>
        <taxon>Sar</taxon>
        <taxon>Stramenopiles</taxon>
        <taxon>Oomycota</taxon>
        <taxon>Saprolegniomycetes</taxon>
        <taxon>Saprolegniales</taxon>
        <taxon>Verrucalvaceae</taxon>
        <taxon>Aphanomyces</taxon>
    </lineage>
</organism>
<protein>
    <submittedName>
        <fullName evidence="3">Uncharacterized protein</fullName>
    </submittedName>
</protein>
<keyword evidence="2" id="KW-0472">Membrane</keyword>
<evidence type="ECO:0000256" key="2">
    <source>
        <dbReference type="SAM" id="Phobius"/>
    </source>
</evidence>
<reference evidence="3 4" key="1">
    <citation type="submission" date="2019-07" db="EMBL/GenBank/DDBJ databases">
        <title>Genomics analysis of Aphanomyces spp. identifies a new class of oomycete effector associated with host adaptation.</title>
        <authorList>
            <person name="Gaulin E."/>
        </authorList>
    </citation>
    <scope>NUCLEOTIDE SEQUENCE [LARGE SCALE GENOMIC DNA]</scope>
    <source>
        <strain evidence="3 4">ATCC 201684</strain>
    </source>
</reference>
<sequence length="282" mass="32405">MKEHTLKSRQDFYTIHVGAVPPPAPLVQKKSGAMAIHWILAPTWLAWGVWTWTAAFELINVVAFLTVGAILAMWTTVANMPTHAEELHVTRFFQPWFSHIFRPRTPSVQRHDDSEWIQTRLRRTVSTSSSESDFEYAVRCSESTVAIDDDYEMYQEEILHQQSIPEEDDDEWVSTPSESLNSWLVSQPEFQPEYPPVQPPAPVKRKRADSTTMEPPVTKRITKTPVKRILKSSLCRSPEIRRMMEDLERMQDEGDALVMAAEAVGIGARCTMNERLRRLGRL</sequence>
<accession>A0A6G0XSK2</accession>
<evidence type="ECO:0000256" key="1">
    <source>
        <dbReference type="SAM" id="MobiDB-lite"/>
    </source>
</evidence>
<name>A0A6G0XSK2_9STRA</name>
<keyword evidence="4" id="KW-1185">Reference proteome</keyword>
<feature type="transmembrane region" description="Helical" evidence="2">
    <location>
        <begin position="58"/>
        <end position="77"/>
    </location>
</feature>
<feature type="compositionally biased region" description="Pro residues" evidence="1">
    <location>
        <begin position="193"/>
        <end position="202"/>
    </location>
</feature>
<keyword evidence="2" id="KW-1133">Transmembrane helix</keyword>
<dbReference type="Proteomes" id="UP000481153">
    <property type="component" value="Unassembled WGS sequence"/>
</dbReference>
<gene>
    <name evidence="3" type="ORF">Ae201684_001724</name>
</gene>